<feature type="compositionally biased region" description="Basic and acidic residues" evidence="1">
    <location>
        <begin position="110"/>
        <end position="122"/>
    </location>
</feature>
<proteinExistence type="predicted"/>
<dbReference type="OrthoDB" id="7549791at2759"/>
<evidence type="ECO:0000256" key="1">
    <source>
        <dbReference type="SAM" id="MobiDB-lite"/>
    </source>
</evidence>
<evidence type="ECO:0000313" key="3">
    <source>
        <dbReference type="Proteomes" id="UP000008237"/>
    </source>
</evidence>
<keyword evidence="3" id="KW-1185">Reference proteome</keyword>
<organism evidence="3">
    <name type="scientific">Harpegnathos saltator</name>
    <name type="common">Jerdon's jumping ant</name>
    <dbReference type="NCBI Taxonomy" id="610380"/>
    <lineage>
        <taxon>Eukaryota</taxon>
        <taxon>Metazoa</taxon>
        <taxon>Ecdysozoa</taxon>
        <taxon>Arthropoda</taxon>
        <taxon>Hexapoda</taxon>
        <taxon>Insecta</taxon>
        <taxon>Pterygota</taxon>
        <taxon>Neoptera</taxon>
        <taxon>Endopterygota</taxon>
        <taxon>Hymenoptera</taxon>
        <taxon>Apocrita</taxon>
        <taxon>Aculeata</taxon>
        <taxon>Formicoidea</taxon>
        <taxon>Formicidae</taxon>
        <taxon>Ponerinae</taxon>
        <taxon>Ponerini</taxon>
        <taxon>Harpegnathos</taxon>
    </lineage>
</organism>
<name>E2BW97_HARSA</name>
<dbReference type="InParanoid" id="E2BW97"/>
<dbReference type="EMBL" id="GL451103">
    <property type="protein sequence ID" value="EFN80001.1"/>
    <property type="molecule type" value="Genomic_DNA"/>
</dbReference>
<dbReference type="Proteomes" id="UP000008237">
    <property type="component" value="Unassembled WGS sequence"/>
</dbReference>
<feature type="compositionally biased region" description="Basic residues" evidence="1">
    <location>
        <begin position="100"/>
        <end position="109"/>
    </location>
</feature>
<accession>E2BW97</accession>
<reference evidence="2 3" key="1">
    <citation type="journal article" date="2010" name="Science">
        <title>Genomic comparison of the ants Camponotus floridanus and Harpegnathos saltator.</title>
        <authorList>
            <person name="Bonasio R."/>
            <person name="Zhang G."/>
            <person name="Ye C."/>
            <person name="Mutti N.S."/>
            <person name="Fang X."/>
            <person name="Qin N."/>
            <person name="Donahue G."/>
            <person name="Yang P."/>
            <person name="Li Q."/>
            <person name="Li C."/>
            <person name="Zhang P."/>
            <person name="Huang Z."/>
            <person name="Berger S.L."/>
            <person name="Reinberg D."/>
            <person name="Wang J."/>
            <person name="Liebig J."/>
        </authorList>
    </citation>
    <scope>NUCLEOTIDE SEQUENCE [LARGE SCALE GENOMIC DNA]</scope>
    <source>
        <strain evidence="2 3">R22 G/1</strain>
    </source>
</reference>
<evidence type="ECO:0000313" key="2">
    <source>
        <dbReference type="EMBL" id="EFN80001.1"/>
    </source>
</evidence>
<dbReference type="AlphaFoldDB" id="E2BW97"/>
<gene>
    <name evidence="2" type="ORF">EAI_10699</name>
</gene>
<protein>
    <submittedName>
        <fullName evidence="2">Uncharacterized protein</fullName>
    </submittedName>
</protein>
<feature type="region of interest" description="Disordered" evidence="1">
    <location>
        <begin position="100"/>
        <end position="122"/>
    </location>
</feature>
<sequence length="122" mass="13727">MATPVMEYVTTPVPTSAVTTMQCNVSTIVRTSLKTKEDNTTVLASISSLRMQPTSVTGGGTAKLPKQKLRTVISSSLLRKKKQEMSLQEKHMMRIIKTMKQKLKRKEKKNKFVRESIKNSTI</sequence>